<dbReference type="InterPro" id="IPR036397">
    <property type="entry name" value="RNaseH_sf"/>
</dbReference>
<evidence type="ECO:0000313" key="2">
    <source>
        <dbReference type="Proteomes" id="UP000694402"/>
    </source>
</evidence>
<sequence>MKWVSMALQPHTSLRKPCALLSIVWSGVTLASIGLRSSGNVFYGVINQTSPSGSPTDKSGFGGCQENATCSNALCQLKLSGGIMVWGCVSWFGLGPLVPVKGNLNATAYNGICDDSVVPTLWQQLGEGPFLFQHDNATVHKARSIQKWFDEIVMEELDWASPDLNLM</sequence>
<keyword evidence="2" id="KW-1185">Reference proteome</keyword>
<reference evidence="1" key="2">
    <citation type="submission" date="2025-08" db="UniProtKB">
        <authorList>
            <consortium name="Ensembl"/>
        </authorList>
    </citation>
    <scope>IDENTIFICATION</scope>
</reference>
<organism evidence="1 2">
    <name type="scientific">Oncorhynchus tshawytscha</name>
    <name type="common">Chinook salmon</name>
    <name type="synonym">Salmo tshawytscha</name>
    <dbReference type="NCBI Taxonomy" id="74940"/>
    <lineage>
        <taxon>Eukaryota</taxon>
        <taxon>Metazoa</taxon>
        <taxon>Chordata</taxon>
        <taxon>Craniata</taxon>
        <taxon>Vertebrata</taxon>
        <taxon>Euteleostomi</taxon>
        <taxon>Actinopterygii</taxon>
        <taxon>Neopterygii</taxon>
        <taxon>Teleostei</taxon>
        <taxon>Protacanthopterygii</taxon>
        <taxon>Salmoniformes</taxon>
        <taxon>Salmonidae</taxon>
        <taxon>Salmoninae</taxon>
        <taxon>Oncorhynchus</taxon>
    </lineage>
</organism>
<dbReference type="GO" id="GO:0003676">
    <property type="term" value="F:nucleic acid binding"/>
    <property type="evidence" value="ECO:0007669"/>
    <property type="project" value="InterPro"/>
</dbReference>
<evidence type="ECO:0008006" key="3">
    <source>
        <dbReference type="Google" id="ProtNLM"/>
    </source>
</evidence>
<reference evidence="2" key="1">
    <citation type="journal article" date="2018" name="PLoS ONE">
        <title>Chinook salmon (Oncorhynchus tshawytscha) genome and transcriptome.</title>
        <authorList>
            <person name="Christensen K.A."/>
            <person name="Leong J.S."/>
            <person name="Sakhrani D."/>
            <person name="Biagi C.A."/>
            <person name="Minkley D.R."/>
            <person name="Withler R.E."/>
            <person name="Rondeau E.B."/>
            <person name="Koop B.F."/>
            <person name="Devlin R.H."/>
        </authorList>
    </citation>
    <scope>NUCLEOTIDE SEQUENCE [LARGE SCALE GENOMIC DNA]</scope>
</reference>
<evidence type="ECO:0000313" key="1">
    <source>
        <dbReference type="Ensembl" id="ENSOTSP00005133441.1"/>
    </source>
</evidence>
<name>A0AAZ3QWZ1_ONCTS</name>
<dbReference type="Gene3D" id="3.30.420.10">
    <property type="entry name" value="Ribonuclease H-like superfamily/Ribonuclease H"/>
    <property type="match status" value="1"/>
</dbReference>
<dbReference type="GeneTree" id="ENSGT01140000283340"/>
<dbReference type="Ensembl" id="ENSOTST00005126474.1">
    <property type="protein sequence ID" value="ENSOTSP00005133441.1"/>
    <property type="gene ID" value="ENSOTSG00005051645.1"/>
</dbReference>
<protein>
    <recommendedName>
        <fullName evidence="3">Tc1-like transposase DDE domain-containing protein</fullName>
    </recommendedName>
</protein>
<reference evidence="1" key="3">
    <citation type="submission" date="2025-09" db="UniProtKB">
        <authorList>
            <consortium name="Ensembl"/>
        </authorList>
    </citation>
    <scope>IDENTIFICATION</scope>
</reference>
<dbReference type="AlphaFoldDB" id="A0AAZ3QWZ1"/>
<dbReference type="Proteomes" id="UP000694402">
    <property type="component" value="Unassembled WGS sequence"/>
</dbReference>
<proteinExistence type="predicted"/>
<accession>A0AAZ3QWZ1</accession>